<evidence type="ECO:0000313" key="5">
    <source>
        <dbReference type="Proteomes" id="UP001165541"/>
    </source>
</evidence>
<dbReference type="SUPFAM" id="SSF48179">
    <property type="entry name" value="6-phosphogluconate dehydrogenase C-terminal domain-like"/>
    <property type="match status" value="1"/>
</dbReference>
<dbReference type="InterPro" id="IPR036291">
    <property type="entry name" value="NAD(P)-bd_dom_sf"/>
</dbReference>
<protein>
    <submittedName>
        <fullName evidence="4">NAD(P)-binding domain-containing protein</fullName>
    </submittedName>
</protein>
<reference evidence="4" key="1">
    <citation type="submission" date="2022-05" db="EMBL/GenBank/DDBJ databases">
        <title>Schlegelella sp. nov., isolated from mangrove soil.</title>
        <authorList>
            <person name="Liu Y."/>
            <person name="Ge X."/>
            <person name="Liu W."/>
        </authorList>
    </citation>
    <scope>NUCLEOTIDE SEQUENCE</scope>
    <source>
        <strain evidence="4">S2-27</strain>
    </source>
</reference>
<proteinExistence type="predicted"/>
<dbReference type="Proteomes" id="UP001165541">
    <property type="component" value="Unassembled WGS sequence"/>
</dbReference>
<dbReference type="Pfam" id="PF03446">
    <property type="entry name" value="NAD_binding_2"/>
    <property type="match status" value="1"/>
</dbReference>
<keyword evidence="5" id="KW-1185">Reference proteome</keyword>
<dbReference type="SUPFAM" id="SSF51735">
    <property type="entry name" value="NAD(P)-binding Rossmann-fold domains"/>
    <property type="match status" value="1"/>
</dbReference>
<sequence length="293" mass="30431">MEDISVIGLGKMGSALAAALLRGGHRVTVWNRSAHKATSLTDAALAATPAAAIAASPLTIVCVSDYAATRSILSEPGVAPALAGRTLVQLSTGTPAEARELSTWAHERRARYLDGGILAWPSHIGGEQTLVYVCGDRSSYNEHEAGLRTLAGGLTYLGTQPGAAATMFAAILSYLAGRWIGICHGALICQSEGMSPAFYGEALAALGPALAWDARHMGQVIESDTYTAPESTLATAGEDIARLVRQAEDSGINAAWPVFAAGLFAQAIEAGHGQEEHAALIKVLRREMLAVAS</sequence>
<dbReference type="Gene3D" id="1.10.1040.10">
    <property type="entry name" value="N-(1-d-carboxylethyl)-l-norvaline Dehydrogenase, domain 2"/>
    <property type="match status" value="1"/>
</dbReference>
<dbReference type="InterPro" id="IPR051265">
    <property type="entry name" value="HIBADH-related_NP60_sf"/>
</dbReference>
<dbReference type="PANTHER" id="PTHR43580">
    <property type="entry name" value="OXIDOREDUCTASE GLYR1-RELATED"/>
    <property type="match status" value="1"/>
</dbReference>
<dbReference type="InterPro" id="IPR015815">
    <property type="entry name" value="HIBADH-related"/>
</dbReference>
<organism evidence="4 5">
    <name type="scientific">Caldimonas mangrovi</name>
    <dbReference type="NCBI Taxonomy" id="2944811"/>
    <lineage>
        <taxon>Bacteria</taxon>
        <taxon>Pseudomonadati</taxon>
        <taxon>Pseudomonadota</taxon>
        <taxon>Betaproteobacteria</taxon>
        <taxon>Burkholderiales</taxon>
        <taxon>Sphaerotilaceae</taxon>
        <taxon>Caldimonas</taxon>
    </lineage>
</organism>
<dbReference type="InterPro" id="IPR013328">
    <property type="entry name" value="6PGD_dom2"/>
</dbReference>
<feature type="domain" description="6-phosphogluconate dehydrogenase NADP-binding" evidence="2">
    <location>
        <begin position="3"/>
        <end position="158"/>
    </location>
</feature>
<accession>A0ABT0YVL9</accession>
<gene>
    <name evidence="4" type="ORF">M8A51_24970</name>
</gene>
<dbReference type="PIRSF" id="PIRSF000103">
    <property type="entry name" value="HIBADH"/>
    <property type="match status" value="1"/>
</dbReference>
<evidence type="ECO:0000259" key="2">
    <source>
        <dbReference type="Pfam" id="PF03446"/>
    </source>
</evidence>
<dbReference type="InterPro" id="IPR048666">
    <property type="entry name" value="RedAm-like_C"/>
</dbReference>
<dbReference type="PANTHER" id="PTHR43580:SF2">
    <property type="entry name" value="CYTOKINE-LIKE NUCLEAR FACTOR N-PAC"/>
    <property type="match status" value="1"/>
</dbReference>
<dbReference type="InterPro" id="IPR008927">
    <property type="entry name" value="6-PGluconate_DH-like_C_sf"/>
</dbReference>
<evidence type="ECO:0000313" key="4">
    <source>
        <dbReference type="EMBL" id="MCM5682796.1"/>
    </source>
</evidence>
<dbReference type="RefSeq" id="WP_251781339.1">
    <property type="nucleotide sequence ID" value="NZ_JAMKFE010000024.1"/>
</dbReference>
<feature type="domain" description="NADPH-dependent reductive aminase-like C-terminal" evidence="3">
    <location>
        <begin position="161"/>
        <end position="286"/>
    </location>
</feature>
<evidence type="ECO:0000259" key="3">
    <source>
        <dbReference type="Pfam" id="PF21761"/>
    </source>
</evidence>
<evidence type="ECO:0000256" key="1">
    <source>
        <dbReference type="ARBA" id="ARBA00023002"/>
    </source>
</evidence>
<dbReference type="EMBL" id="JAMKFE010000024">
    <property type="protein sequence ID" value="MCM5682796.1"/>
    <property type="molecule type" value="Genomic_DNA"/>
</dbReference>
<keyword evidence="1" id="KW-0560">Oxidoreductase</keyword>
<dbReference type="Gene3D" id="3.40.50.720">
    <property type="entry name" value="NAD(P)-binding Rossmann-like Domain"/>
    <property type="match status" value="1"/>
</dbReference>
<name>A0ABT0YVL9_9BURK</name>
<comment type="caution">
    <text evidence="4">The sequence shown here is derived from an EMBL/GenBank/DDBJ whole genome shotgun (WGS) entry which is preliminary data.</text>
</comment>
<dbReference type="InterPro" id="IPR006115">
    <property type="entry name" value="6PGDH_NADP-bd"/>
</dbReference>
<dbReference type="Pfam" id="PF21761">
    <property type="entry name" value="RedAm-like_C"/>
    <property type="match status" value="1"/>
</dbReference>